<evidence type="ECO:0000256" key="1">
    <source>
        <dbReference type="ARBA" id="ARBA00004141"/>
    </source>
</evidence>
<dbReference type="Gene3D" id="1.20.120.350">
    <property type="entry name" value="Voltage-gated potassium channels. Chain C"/>
    <property type="match status" value="1"/>
</dbReference>
<evidence type="ECO:0000256" key="3">
    <source>
        <dbReference type="ARBA" id="ARBA00022989"/>
    </source>
</evidence>
<dbReference type="EMBL" id="JAGIOL010000001">
    <property type="protein sequence ID" value="MBP2436043.1"/>
    <property type="molecule type" value="Genomic_DNA"/>
</dbReference>
<evidence type="ECO:0000256" key="6">
    <source>
        <dbReference type="SAM" id="Phobius"/>
    </source>
</evidence>
<feature type="transmembrane region" description="Helical" evidence="6">
    <location>
        <begin position="69"/>
        <end position="92"/>
    </location>
</feature>
<keyword evidence="9" id="KW-1185">Reference proteome</keyword>
<protein>
    <submittedName>
        <fullName evidence="8">Voltage-gated sodium channel</fullName>
    </submittedName>
</protein>
<dbReference type="GO" id="GO:0034220">
    <property type="term" value="P:monoatomic ion transmembrane transport"/>
    <property type="evidence" value="ECO:0007669"/>
    <property type="project" value="UniProtKB-KW"/>
</dbReference>
<comment type="caution">
    <text evidence="8">The sequence shown here is derived from an EMBL/GenBank/DDBJ whole genome shotgun (WGS) entry which is preliminary data.</text>
</comment>
<dbReference type="InterPro" id="IPR027359">
    <property type="entry name" value="Volt_channel_dom_sf"/>
</dbReference>
<evidence type="ECO:0000259" key="7">
    <source>
        <dbReference type="Pfam" id="PF00520"/>
    </source>
</evidence>
<feature type="transmembrane region" description="Helical" evidence="6">
    <location>
        <begin position="39"/>
        <end position="57"/>
    </location>
</feature>
<evidence type="ECO:0000313" key="9">
    <source>
        <dbReference type="Proteomes" id="UP001519362"/>
    </source>
</evidence>
<keyword evidence="8" id="KW-0813">Transport</keyword>
<evidence type="ECO:0000256" key="5">
    <source>
        <dbReference type="SAM" id="Coils"/>
    </source>
</evidence>
<reference evidence="8 9" key="1">
    <citation type="submission" date="2021-03" db="EMBL/GenBank/DDBJ databases">
        <title>Sequencing the genomes of 1000 actinobacteria strains.</title>
        <authorList>
            <person name="Klenk H.-P."/>
        </authorList>
    </citation>
    <scope>NUCLEOTIDE SEQUENCE [LARGE SCALE GENOMIC DNA]</scope>
    <source>
        <strain evidence="8 9">DSM 24221</strain>
    </source>
</reference>
<organism evidence="8 9">
    <name type="scientific">Microbacterium amylolyticum</name>
    <dbReference type="NCBI Taxonomy" id="936337"/>
    <lineage>
        <taxon>Bacteria</taxon>
        <taxon>Bacillati</taxon>
        <taxon>Actinomycetota</taxon>
        <taxon>Actinomycetes</taxon>
        <taxon>Micrococcales</taxon>
        <taxon>Microbacteriaceae</taxon>
        <taxon>Microbacterium</taxon>
    </lineage>
</organism>
<evidence type="ECO:0000256" key="2">
    <source>
        <dbReference type="ARBA" id="ARBA00022692"/>
    </source>
</evidence>
<dbReference type="Gene3D" id="1.10.287.70">
    <property type="match status" value="1"/>
</dbReference>
<dbReference type="RefSeq" id="WP_165137361.1">
    <property type="nucleotide sequence ID" value="NZ_CP049253.1"/>
</dbReference>
<feature type="transmembrane region" description="Helical" evidence="6">
    <location>
        <begin position="104"/>
        <end position="124"/>
    </location>
</feature>
<feature type="domain" description="Ion transport" evidence="7">
    <location>
        <begin position="40"/>
        <end position="249"/>
    </location>
</feature>
<gene>
    <name evidence="8" type="ORF">JOF34_000629</name>
</gene>
<keyword evidence="4 6" id="KW-0472">Membrane</keyword>
<feature type="coiled-coil region" evidence="5">
    <location>
        <begin position="257"/>
        <end position="291"/>
    </location>
</feature>
<keyword evidence="3 6" id="KW-1133">Transmembrane helix</keyword>
<dbReference type="InterPro" id="IPR043203">
    <property type="entry name" value="VGCC_Ca_Na"/>
</dbReference>
<keyword evidence="8" id="KW-0407">Ion channel</keyword>
<sequence>MEYVSTDTGANASITAKDRQPPATPSLRARVDGWVESAVVQRIVIVVIIANAIILGLQTTSWASGSVGSTLMVLDTICLVVFVTEIVAKLYGKGFAFFRSGWNVFDFFVVAVALVPDAGGFAVLRTLRILRLISLVKRLRFVIEALAGAIPGIASIGTLLLLMFYVGAVMATSLFSETFPEWFGNVGASAYSLFQVMTLESWSMGIARPVMEVHPWAWAFFVPFVVLSAFAVLNLFVAVIVDSMQNLREVPDAWPDESEAEKEVHETRSEMAELRSQVSDLQRDLREALVLLRERGAPGDTQR</sequence>
<feature type="transmembrane region" description="Helical" evidence="6">
    <location>
        <begin position="145"/>
        <end position="166"/>
    </location>
</feature>
<dbReference type="PANTHER" id="PTHR10037">
    <property type="entry name" value="VOLTAGE-GATED CATION CHANNEL CALCIUM AND SODIUM"/>
    <property type="match status" value="1"/>
</dbReference>
<dbReference type="Proteomes" id="UP001519362">
    <property type="component" value="Unassembled WGS sequence"/>
</dbReference>
<accession>A0ABS4ZGA2</accession>
<dbReference type="InterPro" id="IPR005821">
    <property type="entry name" value="Ion_trans_dom"/>
</dbReference>
<proteinExistence type="predicted"/>
<name>A0ABS4ZGA2_9MICO</name>
<keyword evidence="8" id="KW-0406">Ion transport</keyword>
<dbReference type="Pfam" id="PF00520">
    <property type="entry name" value="Ion_trans"/>
    <property type="match status" value="1"/>
</dbReference>
<comment type="subcellular location">
    <subcellularLocation>
        <location evidence="1">Membrane</location>
        <topology evidence="1">Multi-pass membrane protein</topology>
    </subcellularLocation>
</comment>
<keyword evidence="2 6" id="KW-0812">Transmembrane</keyword>
<feature type="transmembrane region" description="Helical" evidence="6">
    <location>
        <begin position="216"/>
        <end position="241"/>
    </location>
</feature>
<evidence type="ECO:0000256" key="4">
    <source>
        <dbReference type="ARBA" id="ARBA00023136"/>
    </source>
</evidence>
<evidence type="ECO:0000313" key="8">
    <source>
        <dbReference type="EMBL" id="MBP2436043.1"/>
    </source>
</evidence>
<dbReference type="SUPFAM" id="SSF81324">
    <property type="entry name" value="Voltage-gated potassium channels"/>
    <property type="match status" value="1"/>
</dbReference>
<keyword evidence="5" id="KW-0175">Coiled coil</keyword>
<dbReference type="PANTHER" id="PTHR10037:SF62">
    <property type="entry name" value="SODIUM CHANNEL PROTEIN 60E"/>
    <property type="match status" value="1"/>
</dbReference>